<reference evidence="1 2" key="2">
    <citation type="submission" date="2007-06" db="EMBL/GenBank/DDBJ databases">
        <title>Draft genome sequence of Pseudoflavonifractor capillosus ATCC 29799.</title>
        <authorList>
            <person name="Sudarsanam P."/>
            <person name="Ley R."/>
            <person name="Guruge J."/>
            <person name="Turnbaugh P.J."/>
            <person name="Mahowald M."/>
            <person name="Liep D."/>
            <person name="Gordon J."/>
        </authorList>
    </citation>
    <scope>NUCLEOTIDE SEQUENCE [LARGE SCALE GENOMIC DNA]</scope>
    <source>
        <strain evidence="1 2">ATCC 29799</strain>
    </source>
</reference>
<protein>
    <submittedName>
        <fullName evidence="1">Uncharacterized protein</fullName>
    </submittedName>
</protein>
<dbReference type="EMBL" id="AAXG02000006">
    <property type="protein sequence ID" value="EDN01265.1"/>
    <property type="molecule type" value="Genomic_DNA"/>
</dbReference>
<name>A6NRK5_9FIRM</name>
<comment type="caution">
    <text evidence="1">The sequence shown here is derived from an EMBL/GenBank/DDBJ whole genome shotgun (WGS) entry which is preliminary data.</text>
</comment>
<evidence type="ECO:0000313" key="1">
    <source>
        <dbReference type="EMBL" id="EDN01265.1"/>
    </source>
</evidence>
<accession>A6NRK5</accession>
<dbReference type="AlphaFoldDB" id="A6NRK5"/>
<keyword evidence="2" id="KW-1185">Reference proteome</keyword>
<organism evidence="1 2">
    <name type="scientific">Pseudoflavonifractor capillosus ATCC 29799</name>
    <dbReference type="NCBI Taxonomy" id="411467"/>
    <lineage>
        <taxon>Bacteria</taxon>
        <taxon>Bacillati</taxon>
        <taxon>Bacillota</taxon>
        <taxon>Clostridia</taxon>
        <taxon>Eubacteriales</taxon>
        <taxon>Oscillospiraceae</taxon>
        <taxon>Pseudoflavonifractor</taxon>
    </lineage>
</organism>
<dbReference type="Proteomes" id="UP000003639">
    <property type="component" value="Unassembled WGS sequence"/>
</dbReference>
<sequence length="40" mass="4331">MMRKIKLNPIFCVTALAGAAAVVAGALLKNRPRYLKGVFQ</sequence>
<gene>
    <name evidence="1" type="ORF">BACCAP_00833</name>
</gene>
<proteinExistence type="predicted"/>
<reference evidence="1 2" key="1">
    <citation type="submission" date="2007-04" db="EMBL/GenBank/DDBJ databases">
        <authorList>
            <person name="Fulton L."/>
            <person name="Clifton S."/>
            <person name="Fulton B."/>
            <person name="Xu J."/>
            <person name="Minx P."/>
            <person name="Pepin K.H."/>
            <person name="Johnson M."/>
            <person name="Thiruvilangam P."/>
            <person name="Bhonagiri V."/>
            <person name="Nash W.E."/>
            <person name="Mardis E.R."/>
            <person name="Wilson R.K."/>
        </authorList>
    </citation>
    <scope>NUCLEOTIDE SEQUENCE [LARGE SCALE GENOMIC DNA]</scope>
    <source>
        <strain evidence="1 2">ATCC 29799</strain>
    </source>
</reference>
<evidence type="ECO:0000313" key="2">
    <source>
        <dbReference type="Proteomes" id="UP000003639"/>
    </source>
</evidence>